<evidence type="ECO:0000313" key="1">
    <source>
        <dbReference type="EMBL" id="PZP03570.1"/>
    </source>
</evidence>
<dbReference type="AlphaFoldDB" id="A0A2W5BGP7"/>
<name>A0A2W5BGP7_9CORY</name>
<proteinExistence type="predicted"/>
<organism evidence="1 2">
    <name type="scientific">Corynebacterium urealyticum</name>
    <dbReference type="NCBI Taxonomy" id="43771"/>
    <lineage>
        <taxon>Bacteria</taxon>
        <taxon>Bacillati</taxon>
        <taxon>Actinomycetota</taxon>
        <taxon>Actinomycetes</taxon>
        <taxon>Mycobacteriales</taxon>
        <taxon>Corynebacteriaceae</taxon>
        <taxon>Corynebacterium</taxon>
    </lineage>
</organism>
<dbReference type="Proteomes" id="UP000249451">
    <property type="component" value="Unassembled WGS sequence"/>
</dbReference>
<protein>
    <submittedName>
        <fullName evidence="1">Uncharacterized protein</fullName>
    </submittedName>
</protein>
<reference evidence="1 2" key="1">
    <citation type="submission" date="2017-11" db="EMBL/GenBank/DDBJ databases">
        <title>Infants hospitalized years apart are colonized by the same room-sourced microbial strains.</title>
        <authorList>
            <person name="Brooks B."/>
            <person name="Olm M.R."/>
            <person name="Firek B.A."/>
            <person name="Baker R."/>
            <person name="Thomas B.C."/>
            <person name="Morowitz M.J."/>
            <person name="Banfield J.F."/>
        </authorList>
    </citation>
    <scope>NUCLEOTIDE SEQUENCE [LARGE SCALE GENOMIC DNA]</scope>
    <source>
        <strain evidence="1">S2_012_000_R3_87</strain>
    </source>
</reference>
<evidence type="ECO:0000313" key="2">
    <source>
        <dbReference type="Proteomes" id="UP000249451"/>
    </source>
</evidence>
<accession>A0A2W5BGP7</accession>
<dbReference type="EMBL" id="QFNY01000009">
    <property type="protein sequence ID" value="PZP03570.1"/>
    <property type="molecule type" value="Genomic_DNA"/>
</dbReference>
<gene>
    <name evidence="1" type="ORF">DI609_00835</name>
</gene>
<comment type="caution">
    <text evidence="1">The sequence shown here is derived from an EMBL/GenBank/DDBJ whole genome shotgun (WGS) entry which is preliminary data.</text>
</comment>
<sequence length="257" mass="27786">MGRYAVAMRDYKGKQWDFTGNWAAGIKSGGVDGLVGSTADVTATPLSGLGQVVLSQRVEPIQGAVTFHCRESGKRDAGQVAADLRAAFSPIVGRENLLVLESPLGDAQARVRLSGPIADPVQDPSWDEMVLNLTVPVVADEGLWWLRERSGTGTVTVTNRGDVPTWLKIRWTGDGGVVRLPSGARFQLPAVSAARTLFLARQQSLVVRDDKGNVDKSLWKKLRSALPEMVMPGKTGRFVLPTGATATWREGVLDPWR</sequence>